<accession>A0A8J3I6J6</accession>
<proteinExistence type="predicted"/>
<dbReference type="RefSeq" id="WP_220200203.1">
    <property type="nucleotide sequence ID" value="NZ_BNJF01000011.1"/>
</dbReference>
<evidence type="ECO:0000313" key="1">
    <source>
        <dbReference type="EMBL" id="GHO51272.1"/>
    </source>
</evidence>
<organism evidence="1 2">
    <name type="scientific">Ktedonospora formicarum</name>
    <dbReference type="NCBI Taxonomy" id="2778364"/>
    <lineage>
        <taxon>Bacteria</taxon>
        <taxon>Bacillati</taxon>
        <taxon>Chloroflexota</taxon>
        <taxon>Ktedonobacteria</taxon>
        <taxon>Ktedonobacterales</taxon>
        <taxon>Ktedonobacteraceae</taxon>
        <taxon>Ktedonospora</taxon>
    </lineage>
</organism>
<dbReference type="Proteomes" id="UP000612362">
    <property type="component" value="Unassembled WGS sequence"/>
</dbReference>
<evidence type="ECO:0000313" key="2">
    <source>
        <dbReference type="Proteomes" id="UP000612362"/>
    </source>
</evidence>
<reference evidence="1" key="1">
    <citation type="submission" date="2020-10" db="EMBL/GenBank/DDBJ databases">
        <title>Taxonomic study of unclassified bacteria belonging to the class Ktedonobacteria.</title>
        <authorList>
            <person name="Yabe S."/>
            <person name="Wang C.M."/>
            <person name="Zheng Y."/>
            <person name="Sakai Y."/>
            <person name="Cavaletti L."/>
            <person name="Monciardini P."/>
            <person name="Donadio S."/>
        </authorList>
    </citation>
    <scope>NUCLEOTIDE SEQUENCE</scope>
    <source>
        <strain evidence="1">SOSP1-1</strain>
    </source>
</reference>
<keyword evidence="2" id="KW-1185">Reference proteome</keyword>
<dbReference type="EMBL" id="BNJF01000011">
    <property type="protein sequence ID" value="GHO51272.1"/>
    <property type="molecule type" value="Genomic_DNA"/>
</dbReference>
<protein>
    <submittedName>
        <fullName evidence="1">Uncharacterized protein</fullName>
    </submittedName>
</protein>
<sequence>MSPERLCQNNAVKIGTIERQGKITIHQLTWSTAMVNMPAGQSYLSPAKVEIAYASHHHLYNIWFSTPPEQFAANKGIFNAIFQSFQEKQ</sequence>
<dbReference type="AlphaFoldDB" id="A0A8J3I6J6"/>
<gene>
    <name evidence="1" type="ORF">KSX_94350</name>
</gene>
<name>A0A8J3I6J6_9CHLR</name>
<comment type="caution">
    <text evidence="1">The sequence shown here is derived from an EMBL/GenBank/DDBJ whole genome shotgun (WGS) entry which is preliminary data.</text>
</comment>